<accession>G2GHT2</accession>
<organism evidence="3 4">
    <name type="scientific">Streptomyces zinciresistens K42</name>
    <dbReference type="NCBI Taxonomy" id="700597"/>
    <lineage>
        <taxon>Bacteria</taxon>
        <taxon>Bacillati</taxon>
        <taxon>Actinomycetota</taxon>
        <taxon>Actinomycetes</taxon>
        <taxon>Kitasatosporales</taxon>
        <taxon>Streptomycetaceae</taxon>
        <taxon>Streptomyces</taxon>
    </lineage>
</organism>
<evidence type="ECO:0000256" key="2">
    <source>
        <dbReference type="SAM" id="MobiDB-lite"/>
    </source>
</evidence>
<protein>
    <recommendedName>
        <fullName evidence="5">Secreted protein</fullName>
    </recommendedName>
</protein>
<keyword evidence="1" id="KW-0175">Coiled coil</keyword>
<feature type="region of interest" description="Disordered" evidence="2">
    <location>
        <begin position="129"/>
        <end position="148"/>
    </location>
</feature>
<dbReference type="EMBL" id="AGBF01000115">
    <property type="protein sequence ID" value="EGX56936.1"/>
    <property type="molecule type" value="Genomic_DNA"/>
</dbReference>
<dbReference type="Proteomes" id="UP000004217">
    <property type="component" value="Unassembled WGS sequence"/>
</dbReference>
<feature type="region of interest" description="Disordered" evidence="2">
    <location>
        <begin position="159"/>
        <end position="227"/>
    </location>
</feature>
<feature type="compositionally biased region" description="Low complexity" evidence="2">
    <location>
        <begin position="296"/>
        <end position="307"/>
    </location>
</feature>
<feature type="region of interest" description="Disordered" evidence="2">
    <location>
        <begin position="244"/>
        <end position="441"/>
    </location>
</feature>
<dbReference type="PATRIC" id="fig|700597.3.peg.4978"/>
<evidence type="ECO:0000256" key="1">
    <source>
        <dbReference type="SAM" id="Coils"/>
    </source>
</evidence>
<evidence type="ECO:0008006" key="5">
    <source>
        <dbReference type="Google" id="ProtNLM"/>
    </source>
</evidence>
<reference evidence="3 4" key="1">
    <citation type="submission" date="2011-08" db="EMBL/GenBank/DDBJ databases">
        <authorList>
            <person name="Lin Y."/>
            <person name="Hao X."/>
            <person name="Johnstone L."/>
            <person name="Miller S.J."/>
            <person name="Wei G."/>
            <person name="Rensing C."/>
        </authorList>
    </citation>
    <scope>NUCLEOTIDE SEQUENCE [LARGE SCALE GENOMIC DNA]</scope>
    <source>
        <strain evidence="3 4">K42</strain>
    </source>
</reference>
<feature type="compositionally biased region" description="Low complexity" evidence="2">
    <location>
        <begin position="424"/>
        <end position="439"/>
    </location>
</feature>
<dbReference type="AlphaFoldDB" id="G2GHT2"/>
<gene>
    <name evidence="3" type="ORF">SZN_25355</name>
</gene>
<feature type="compositionally biased region" description="Low complexity" evidence="2">
    <location>
        <begin position="262"/>
        <end position="272"/>
    </location>
</feature>
<name>G2GHT2_9ACTN</name>
<sequence>MSVVCALAPWVFTQAAVLRGVAAAAAATTVLGAFVMRRWDSQAGKQVADLTRARASDEWRHEEKVAELDSDLDESRELRVKLEQRLRAKRAELAGLRNEHAALLRRYATAETERASVLEERRVLEIEATTPARALPPGTPSAAAEGAVAAPAGARGAVTAPAVADAEARTETAEDAAETGNEGRTEGGEGAAKGAVEPEDGAEAEAGDADAGEAGDDGRAPAAFSPEGSRLFLRAKAALARFDGDAPQDAEDTGSAAGGDGADSPAAAQGAEGAEGESAENLAGAEGPEGPGGAEGSAVASEAAEPATGEDDAPAEAHGASSPDARRTEPATGRGTEAAEDTKGAGAVPEASGTPAQGGPSAPGNGLPGNEPPRGGGGPRKRPAQTAPGVVGTGRTSASHTPPAVAEDDARGKPEAAGGHERAAAPVAAAQPALPSARRPAGHFIEPTAVAVVPGTPARRPNVEGGFDFFGTKKGAEPSALESVQNEDLADVVGQEALALHKAESEAEFKPADERSRGVGQVIDLTAHDETEQIDVQRLRSAVS</sequence>
<feature type="coiled-coil region" evidence="1">
    <location>
        <begin position="65"/>
        <end position="127"/>
    </location>
</feature>
<proteinExistence type="predicted"/>
<feature type="compositionally biased region" description="Low complexity" evidence="2">
    <location>
        <begin position="363"/>
        <end position="373"/>
    </location>
</feature>
<feature type="compositionally biased region" description="Acidic residues" evidence="2">
    <location>
        <begin position="197"/>
        <end position="215"/>
    </location>
</feature>
<evidence type="ECO:0000313" key="4">
    <source>
        <dbReference type="Proteomes" id="UP000004217"/>
    </source>
</evidence>
<comment type="caution">
    <text evidence="3">The sequence shown here is derived from an EMBL/GenBank/DDBJ whole genome shotgun (WGS) entry which is preliminary data.</text>
</comment>
<feature type="compositionally biased region" description="Basic and acidic residues" evidence="2">
    <location>
        <begin position="408"/>
        <end position="423"/>
    </location>
</feature>
<keyword evidence="4" id="KW-1185">Reference proteome</keyword>
<evidence type="ECO:0000313" key="3">
    <source>
        <dbReference type="EMBL" id="EGX56936.1"/>
    </source>
</evidence>